<evidence type="ECO:0000313" key="3">
    <source>
        <dbReference type="Proteomes" id="UP001066276"/>
    </source>
</evidence>
<protein>
    <submittedName>
        <fullName evidence="2">Uncharacterized protein</fullName>
    </submittedName>
</protein>
<dbReference type="AlphaFoldDB" id="A0AAV7W2F6"/>
<sequence>MVRPEYRTLIGWQDGRSAALEECSWPWHLDPELSCRPRPPQTRQNGRGGPWDGGVRSGEATKKHFDRATGECVWRAPDPKMVARS</sequence>
<evidence type="ECO:0000256" key="1">
    <source>
        <dbReference type="SAM" id="MobiDB-lite"/>
    </source>
</evidence>
<accession>A0AAV7W2F6</accession>
<name>A0AAV7W2F6_PLEWA</name>
<dbReference type="EMBL" id="JANPWB010000002">
    <property type="protein sequence ID" value="KAJ1208072.1"/>
    <property type="molecule type" value="Genomic_DNA"/>
</dbReference>
<keyword evidence="3" id="KW-1185">Reference proteome</keyword>
<comment type="caution">
    <text evidence="2">The sequence shown here is derived from an EMBL/GenBank/DDBJ whole genome shotgun (WGS) entry which is preliminary data.</text>
</comment>
<evidence type="ECO:0000313" key="2">
    <source>
        <dbReference type="EMBL" id="KAJ1208072.1"/>
    </source>
</evidence>
<gene>
    <name evidence="2" type="ORF">NDU88_003462</name>
</gene>
<feature type="region of interest" description="Disordered" evidence="1">
    <location>
        <begin position="36"/>
        <end position="66"/>
    </location>
</feature>
<reference evidence="2" key="1">
    <citation type="journal article" date="2022" name="bioRxiv">
        <title>Sequencing and chromosome-scale assembly of the giantPleurodeles waltlgenome.</title>
        <authorList>
            <person name="Brown T."/>
            <person name="Elewa A."/>
            <person name="Iarovenko S."/>
            <person name="Subramanian E."/>
            <person name="Araus A.J."/>
            <person name="Petzold A."/>
            <person name="Susuki M."/>
            <person name="Suzuki K.-i.T."/>
            <person name="Hayashi T."/>
            <person name="Toyoda A."/>
            <person name="Oliveira C."/>
            <person name="Osipova E."/>
            <person name="Leigh N.D."/>
            <person name="Simon A."/>
            <person name="Yun M.H."/>
        </authorList>
    </citation>
    <scope>NUCLEOTIDE SEQUENCE</scope>
    <source>
        <strain evidence="2">20211129_DDA</strain>
        <tissue evidence="2">Liver</tissue>
    </source>
</reference>
<dbReference type="Proteomes" id="UP001066276">
    <property type="component" value="Chromosome 1_2"/>
</dbReference>
<organism evidence="2 3">
    <name type="scientific">Pleurodeles waltl</name>
    <name type="common">Iberian ribbed newt</name>
    <dbReference type="NCBI Taxonomy" id="8319"/>
    <lineage>
        <taxon>Eukaryota</taxon>
        <taxon>Metazoa</taxon>
        <taxon>Chordata</taxon>
        <taxon>Craniata</taxon>
        <taxon>Vertebrata</taxon>
        <taxon>Euteleostomi</taxon>
        <taxon>Amphibia</taxon>
        <taxon>Batrachia</taxon>
        <taxon>Caudata</taxon>
        <taxon>Salamandroidea</taxon>
        <taxon>Salamandridae</taxon>
        <taxon>Pleurodelinae</taxon>
        <taxon>Pleurodeles</taxon>
    </lineage>
</organism>
<feature type="compositionally biased region" description="Gly residues" evidence="1">
    <location>
        <begin position="46"/>
        <end position="56"/>
    </location>
</feature>
<proteinExistence type="predicted"/>